<reference evidence="2 3" key="1">
    <citation type="submission" date="2017-11" db="EMBL/GenBank/DDBJ databases">
        <title>De novo assembly and phasing of dikaryotic genomes from two isolates of Puccinia coronata f. sp. avenae, the causal agent of oat crown rust.</title>
        <authorList>
            <person name="Miller M.E."/>
            <person name="Zhang Y."/>
            <person name="Omidvar V."/>
            <person name="Sperschneider J."/>
            <person name="Schwessinger B."/>
            <person name="Raley C."/>
            <person name="Palmer J.M."/>
            <person name="Garnica D."/>
            <person name="Upadhyaya N."/>
            <person name="Rathjen J."/>
            <person name="Taylor J.M."/>
            <person name="Park R.F."/>
            <person name="Dodds P.N."/>
            <person name="Hirsch C.D."/>
            <person name="Kianian S.F."/>
            <person name="Figueroa M."/>
        </authorList>
    </citation>
    <scope>NUCLEOTIDE SEQUENCE [LARGE SCALE GENOMIC DNA]</scope>
    <source>
        <strain evidence="2">12NC29</strain>
    </source>
</reference>
<dbReference type="PANTHER" id="PTHR20275">
    <property type="entry name" value="NAD KINASE"/>
    <property type="match status" value="1"/>
</dbReference>
<gene>
    <name evidence="2" type="ORF">PCANC_13483</name>
</gene>
<keyword evidence="3" id="KW-1185">Reference proteome</keyword>
<evidence type="ECO:0000256" key="1">
    <source>
        <dbReference type="ARBA" id="ARBA00010995"/>
    </source>
</evidence>
<dbReference type="Pfam" id="PF01513">
    <property type="entry name" value="NAD_kinase"/>
    <property type="match status" value="1"/>
</dbReference>
<sequence>MCAKSAELFELVITLGEDSTVLFASWFFRRIVPPIIPVALDESNHALHLYRLLAQRSFNNTARCPVGIDRCDFHENSWQRHSVVAHIPRNLFQVLNKLAVDCSPSTYASLLELFAGPRTSHENRSI</sequence>
<dbReference type="EMBL" id="PGCJ01000132">
    <property type="protein sequence ID" value="PLW44949.1"/>
    <property type="molecule type" value="Genomic_DNA"/>
</dbReference>
<dbReference type="InterPro" id="IPR016064">
    <property type="entry name" value="NAD/diacylglycerol_kinase_sf"/>
</dbReference>
<dbReference type="InterPro" id="IPR002504">
    <property type="entry name" value="NADK"/>
</dbReference>
<accession>A0A2N5V4M0</accession>
<proteinExistence type="inferred from homology"/>
<dbReference type="GO" id="GO:0003951">
    <property type="term" value="F:NAD+ kinase activity"/>
    <property type="evidence" value="ECO:0007669"/>
    <property type="project" value="InterPro"/>
</dbReference>
<comment type="caution">
    <text evidence="2">The sequence shown here is derived from an EMBL/GenBank/DDBJ whole genome shotgun (WGS) entry which is preliminary data.</text>
</comment>
<dbReference type="PANTHER" id="PTHR20275:SF0">
    <property type="entry name" value="NAD KINASE"/>
    <property type="match status" value="1"/>
</dbReference>
<dbReference type="SUPFAM" id="SSF111331">
    <property type="entry name" value="NAD kinase/diacylglycerol kinase-like"/>
    <property type="match status" value="1"/>
</dbReference>
<dbReference type="STRING" id="200324.A0A2N5V4M0"/>
<dbReference type="Gene3D" id="3.40.50.10330">
    <property type="entry name" value="Probable inorganic polyphosphate/atp-NAD kinase, domain 1"/>
    <property type="match status" value="1"/>
</dbReference>
<organism evidence="2 3">
    <name type="scientific">Puccinia coronata f. sp. avenae</name>
    <dbReference type="NCBI Taxonomy" id="200324"/>
    <lineage>
        <taxon>Eukaryota</taxon>
        <taxon>Fungi</taxon>
        <taxon>Dikarya</taxon>
        <taxon>Basidiomycota</taxon>
        <taxon>Pucciniomycotina</taxon>
        <taxon>Pucciniomycetes</taxon>
        <taxon>Pucciniales</taxon>
        <taxon>Pucciniaceae</taxon>
        <taxon>Puccinia</taxon>
    </lineage>
</organism>
<evidence type="ECO:0000313" key="3">
    <source>
        <dbReference type="Proteomes" id="UP000235388"/>
    </source>
</evidence>
<dbReference type="OrthoDB" id="24581at2759"/>
<dbReference type="AlphaFoldDB" id="A0A2N5V4M0"/>
<dbReference type="GO" id="GO:0006741">
    <property type="term" value="P:NADP+ biosynthetic process"/>
    <property type="evidence" value="ECO:0007669"/>
    <property type="project" value="InterPro"/>
</dbReference>
<dbReference type="InterPro" id="IPR017438">
    <property type="entry name" value="ATP-NAD_kinase_N"/>
</dbReference>
<dbReference type="Proteomes" id="UP000235388">
    <property type="component" value="Unassembled WGS sequence"/>
</dbReference>
<comment type="similarity">
    <text evidence="1">Belongs to the NAD kinase family.</text>
</comment>
<name>A0A2N5V4M0_9BASI</name>
<evidence type="ECO:0000313" key="2">
    <source>
        <dbReference type="EMBL" id="PLW44949.1"/>
    </source>
</evidence>
<protein>
    <submittedName>
        <fullName evidence="2">Uncharacterized protein</fullName>
    </submittedName>
</protein>